<evidence type="ECO:0000256" key="4">
    <source>
        <dbReference type="ARBA" id="ARBA00023002"/>
    </source>
</evidence>
<dbReference type="Gene3D" id="3.50.50.60">
    <property type="entry name" value="FAD/NAD(P)-binding domain"/>
    <property type="match status" value="1"/>
</dbReference>
<dbReference type="EMBL" id="CP121196">
    <property type="protein sequence ID" value="XBH15629.1"/>
    <property type="molecule type" value="Genomic_DNA"/>
</dbReference>
<gene>
    <name evidence="7" type="primary">lhgO</name>
    <name evidence="7" type="ORF">P8935_13730</name>
</gene>
<dbReference type="Gene3D" id="3.30.9.10">
    <property type="entry name" value="D-Amino Acid Oxidase, subunit A, domain 2"/>
    <property type="match status" value="1"/>
</dbReference>
<keyword evidence="4 7" id="KW-0560">Oxidoreductase</keyword>
<comment type="cofactor">
    <cofactor evidence="1">
        <name>FAD</name>
        <dbReference type="ChEBI" id="CHEBI:57692"/>
    </cofactor>
</comment>
<feature type="domain" description="FAD dependent oxidoreductase" evidence="6">
    <location>
        <begin position="4"/>
        <end position="389"/>
    </location>
</feature>
<name>A0AAU7DD66_9BACT</name>
<evidence type="ECO:0000256" key="2">
    <source>
        <dbReference type="ARBA" id="ARBA00022630"/>
    </source>
</evidence>
<dbReference type="SUPFAM" id="SSF51905">
    <property type="entry name" value="FAD/NAD(P)-binding domain"/>
    <property type="match status" value="1"/>
</dbReference>
<dbReference type="InterPro" id="IPR006076">
    <property type="entry name" value="FAD-dep_OxRdtase"/>
</dbReference>
<dbReference type="PANTHER" id="PTHR43104:SF2">
    <property type="entry name" value="L-2-HYDROXYGLUTARATE DEHYDROGENASE, MITOCHONDRIAL"/>
    <property type="match status" value="1"/>
</dbReference>
<keyword evidence="2" id="KW-0285">Flavoprotein</keyword>
<comment type="similarity">
    <text evidence="5">Belongs to the L2HGDH family.</text>
</comment>
<accession>A0AAU7DD66</accession>
<dbReference type="AlphaFoldDB" id="A0AAU7DD66"/>
<proteinExistence type="inferred from homology"/>
<dbReference type="RefSeq" id="WP_348260863.1">
    <property type="nucleotide sequence ID" value="NZ_CP121196.1"/>
</dbReference>
<organism evidence="7">
    <name type="scientific">Telmatobacter sp. DSM 110680</name>
    <dbReference type="NCBI Taxonomy" id="3036704"/>
    <lineage>
        <taxon>Bacteria</taxon>
        <taxon>Pseudomonadati</taxon>
        <taxon>Acidobacteriota</taxon>
        <taxon>Terriglobia</taxon>
        <taxon>Terriglobales</taxon>
        <taxon>Acidobacteriaceae</taxon>
        <taxon>Telmatobacter</taxon>
    </lineage>
</organism>
<reference evidence="7" key="1">
    <citation type="submission" date="2023-03" db="EMBL/GenBank/DDBJ databases">
        <title>Edaphobacter sp.</title>
        <authorList>
            <person name="Huber K.J."/>
            <person name="Papendorf J."/>
            <person name="Pilke C."/>
            <person name="Bunk B."/>
            <person name="Sproeer C."/>
            <person name="Pester M."/>
        </authorList>
    </citation>
    <scope>NUCLEOTIDE SEQUENCE</scope>
    <source>
        <strain evidence="7">DSM 110680</strain>
    </source>
</reference>
<dbReference type="EC" id="1.1.3.-" evidence="7"/>
<dbReference type="GO" id="GO:0047545">
    <property type="term" value="F:(S)-2-hydroxyglutarate dehydrogenase activity"/>
    <property type="evidence" value="ECO:0007669"/>
    <property type="project" value="TreeGrafter"/>
</dbReference>
<evidence type="ECO:0000256" key="3">
    <source>
        <dbReference type="ARBA" id="ARBA00022827"/>
    </source>
</evidence>
<evidence type="ECO:0000256" key="1">
    <source>
        <dbReference type="ARBA" id="ARBA00001974"/>
    </source>
</evidence>
<dbReference type="PANTHER" id="PTHR43104">
    <property type="entry name" value="L-2-HYDROXYGLUTARATE DEHYDROGENASE, MITOCHONDRIAL"/>
    <property type="match status" value="1"/>
</dbReference>
<evidence type="ECO:0000256" key="5">
    <source>
        <dbReference type="ARBA" id="ARBA00037941"/>
    </source>
</evidence>
<dbReference type="NCBIfam" id="NF008726">
    <property type="entry name" value="PRK11728.1"/>
    <property type="match status" value="1"/>
</dbReference>
<evidence type="ECO:0000259" key="6">
    <source>
        <dbReference type="Pfam" id="PF01266"/>
    </source>
</evidence>
<sequence>MKRKVAIVGGGIVGLATAYRLLQRFPALRLLLLEKESGPGRHQTGHNSGVLHSGLYYKPGSSKARLAVQGIRSMVEFCAQHDVPFEQCGKIVVATEEEEVPRLRELLERGKANGLEGLQLLGPEGIREIEPHASGIAGIRVPQEGIVDFSAVANTLTTEIKKLGGEVLFSSEVLKLDDKNGWRIQTNRGDYEAEYLINCAGLHCDRVSRLAGNRDSTRIVPFRGEYFKLREDRQHLVRNLIYPVPDSKFPFLGVHFTRMIQGGVEAGPNAVLAFAREGYRMSDISIRDMIETLTYRGFWRFFLRYPRMCWEEFRRSMSKALFCRSLQRLVPDLQIQDLVQGGAGVRAQAVSPSGELVQDFCFVRQPTALHVLNAPSPAATAALAIANDVIDQLKDALSSV</sequence>
<dbReference type="InterPro" id="IPR036188">
    <property type="entry name" value="FAD/NAD-bd_sf"/>
</dbReference>
<keyword evidence="3" id="KW-0274">FAD</keyword>
<protein>
    <submittedName>
        <fullName evidence="7">L-2-hydroxyglutarate oxidase</fullName>
        <ecNumber evidence="7">1.1.3.-</ecNumber>
    </submittedName>
</protein>
<evidence type="ECO:0000313" key="7">
    <source>
        <dbReference type="EMBL" id="XBH15629.1"/>
    </source>
</evidence>
<dbReference type="GO" id="GO:0005737">
    <property type="term" value="C:cytoplasm"/>
    <property type="evidence" value="ECO:0007669"/>
    <property type="project" value="TreeGrafter"/>
</dbReference>
<dbReference type="Pfam" id="PF01266">
    <property type="entry name" value="DAO"/>
    <property type="match status" value="1"/>
</dbReference>